<dbReference type="GO" id="GO:0008360">
    <property type="term" value="P:regulation of cell shape"/>
    <property type="evidence" value="ECO:0007669"/>
    <property type="project" value="UniProtKB-KW"/>
</dbReference>
<dbReference type="UniPathway" id="UPA00219"/>
<evidence type="ECO:0000313" key="9">
    <source>
        <dbReference type="EMBL" id="ABK53925.1"/>
    </source>
</evidence>
<proteinExistence type="inferred from homology"/>
<evidence type="ECO:0000313" key="10">
    <source>
        <dbReference type="Proteomes" id="UP000008221"/>
    </source>
</evidence>
<dbReference type="EMBL" id="CP000481">
    <property type="protein sequence ID" value="ABK53925.1"/>
    <property type="molecule type" value="Genomic_DNA"/>
</dbReference>
<keyword evidence="10" id="KW-1185">Reference proteome</keyword>
<dbReference type="InterPro" id="IPR011761">
    <property type="entry name" value="ATP-grasp"/>
</dbReference>
<comment type="pathway">
    <text evidence="4">Cell wall biogenesis; peptidoglycan biosynthesis.</text>
</comment>
<feature type="active site" evidence="5">
    <location>
        <position position="17"/>
    </location>
</feature>
<dbReference type="GO" id="GO:0008716">
    <property type="term" value="F:D-alanine-D-alanine ligase activity"/>
    <property type="evidence" value="ECO:0007669"/>
    <property type="project" value="UniProtKB-UniRule"/>
</dbReference>
<accession>A0LWW5</accession>
<dbReference type="Gene3D" id="3.30.1490.20">
    <property type="entry name" value="ATP-grasp fold, A domain"/>
    <property type="match status" value="1"/>
</dbReference>
<dbReference type="SUPFAM" id="SSF56059">
    <property type="entry name" value="Glutathione synthetase ATP-binding domain-like"/>
    <property type="match status" value="1"/>
</dbReference>
<dbReference type="KEGG" id="ace:Acel_2153"/>
<comment type="function">
    <text evidence="4">Cell wall formation.</text>
</comment>
<feature type="binding site" evidence="6">
    <location>
        <position position="280"/>
    </location>
    <ligand>
        <name>Mg(2+)</name>
        <dbReference type="ChEBI" id="CHEBI:18420"/>
        <label>2</label>
    </ligand>
</feature>
<feature type="active site" evidence="5">
    <location>
        <position position="289"/>
    </location>
</feature>
<keyword evidence="6" id="KW-0464">Manganese</keyword>
<dbReference type="Pfam" id="PF01820">
    <property type="entry name" value="Dala_Dala_lig_N"/>
    <property type="match status" value="1"/>
</dbReference>
<dbReference type="NCBIfam" id="NF002378">
    <property type="entry name" value="PRK01372.1"/>
    <property type="match status" value="1"/>
</dbReference>
<dbReference type="AlphaFoldDB" id="A0LWW5"/>
<organism evidence="9 10">
    <name type="scientific">Acidothermus cellulolyticus (strain ATCC 43068 / DSM 8971 / 11B)</name>
    <dbReference type="NCBI Taxonomy" id="351607"/>
    <lineage>
        <taxon>Bacteria</taxon>
        <taxon>Bacillati</taxon>
        <taxon>Actinomycetota</taxon>
        <taxon>Actinomycetes</taxon>
        <taxon>Acidothermales</taxon>
        <taxon>Acidothermaceae</taxon>
        <taxon>Acidothermus</taxon>
    </lineage>
</organism>
<evidence type="ECO:0000256" key="6">
    <source>
        <dbReference type="PIRSR" id="PIRSR039102-3"/>
    </source>
</evidence>
<dbReference type="HAMAP" id="MF_00047">
    <property type="entry name" value="Dala_Dala_lig"/>
    <property type="match status" value="1"/>
</dbReference>
<dbReference type="GO" id="GO:0005737">
    <property type="term" value="C:cytoplasm"/>
    <property type="evidence" value="ECO:0007669"/>
    <property type="project" value="UniProtKB-SubCell"/>
</dbReference>
<feature type="domain" description="ATP-grasp" evidence="8">
    <location>
        <begin position="103"/>
        <end position="311"/>
    </location>
</feature>
<keyword evidence="6" id="KW-0460">Magnesium</keyword>
<dbReference type="Gene3D" id="3.30.470.20">
    <property type="entry name" value="ATP-grasp fold, B domain"/>
    <property type="match status" value="1"/>
</dbReference>
<keyword evidence="2 4" id="KW-0436">Ligase</keyword>
<evidence type="ECO:0000256" key="4">
    <source>
        <dbReference type="HAMAP-Rule" id="MF_00047"/>
    </source>
</evidence>
<evidence type="ECO:0000256" key="5">
    <source>
        <dbReference type="PIRSR" id="PIRSR039102-1"/>
    </source>
</evidence>
<dbReference type="GO" id="GO:0009252">
    <property type="term" value="P:peptidoglycan biosynthetic process"/>
    <property type="evidence" value="ECO:0007669"/>
    <property type="project" value="UniProtKB-UniRule"/>
</dbReference>
<evidence type="ECO:0000256" key="1">
    <source>
        <dbReference type="ARBA" id="ARBA00010871"/>
    </source>
</evidence>
<keyword evidence="3 4" id="KW-0961">Cell wall biogenesis/degradation</keyword>
<dbReference type="InterPro" id="IPR013815">
    <property type="entry name" value="ATP_grasp_subdomain_1"/>
</dbReference>
<evidence type="ECO:0000256" key="2">
    <source>
        <dbReference type="ARBA" id="ARBA00022598"/>
    </source>
</evidence>
<dbReference type="SUPFAM" id="SSF52440">
    <property type="entry name" value="PreATP-grasp domain"/>
    <property type="match status" value="1"/>
</dbReference>
<keyword evidence="4" id="KW-0133">Cell shape</keyword>
<evidence type="ECO:0000259" key="8">
    <source>
        <dbReference type="PROSITE" id="PS50975"/>
    </source>
</evidence>
<comment type="catalytic activity">
    <reaction evidence="4">
        <text>2 D-alanine + ATP = D-alanyl-D-alanine + ADP + phosphate + H(+)</text>
        <dbReference type="Rhea" id="RHEA:11224"/>
        <dbReference type="ChEBI" id="CHEBI:15378"/>
        <dbReference type="ChEBI" id="CHEBI:30616"/>
        <dbReference type="ChEBI" id="CHEBI:43474"/>
        <dbReference type="ChEBI" id="CHEBI:57416"/>
        <dbReference type="ChEBI" id="CHEBI:57822"/>
        <dbReference type="ChEBI" id="CHEBI:456216"/>
        <dbReference type="EC" id="6.3.2.4"/>
    </reaction>
</comment>
<comment type="subcellular location">
    <subcellularLocation>
        <location evidence="4">Cytoplasm</location>
    </subcellularLocation>
</comment>
<dbReference type="STRING" id="351607.Acel_2153"/>
<dbReference type="eggNOG" id="COG1181">
    <property type="taxonomic scope" value="Bacteria"/>
</dbReference>
<protein>
    <recommendedName>
        <fullName evidence="4">D-alanine--D-alanine ligase</fullName>
        <ecNumber evidence="4">6.3.2.4</ecNumber>
    </recommendedName>
    <alternativeName>
        <fullName evidence="4">D-Ala-D-Ala ligase</fullName>
    </alternativeName>
    <alternativeName>
        <fullName evidence="4">D-alanylalanine synthetase</fullName>
    </alternativeName>
</protein>
<reference evidence="9 10" key="1">
    <citation type="journal article" date="2009" name="Genome Res.">
        <title>Complete genome of the cellulolytic thermophile Acidothermus cellulolyticus 11B provides insights into its ecophysiological and evolutionary adaptations.</title>
        <authorList>
            <person name="Barabote R.D."/>
            <person name="Xie G."/>
            <person name="Leu D.H."/>
            <person name="Normand P."/>
            <person name="Necsulea A."/>
            <person name="Daubin V."/>
            <person name="Medigue C."/>
            <person name="Adney W.S."/>
            <person name="Xu X.C."/>
            <person name="Lapidus A."/>
            <person name="Parales R.E."/>
            <person name="Detter C."/>
            <person name="Pujic P."/>
            <person name="Bruce D."/>
            <person name="Lavire C."/>
            <person name="Challacombe J.F."/>
            <person name="Brettin T.S."/>
            <person name="Berry A.M."/>
        </authorList>
    </citation>
    <scope>NUCLEOTIDE SEQUENCE [LARGE SCALE GENOMIC DNA]</scope>
    <source>
        <strain evidence="10">ATCC 43068 / DSM 8971 / 11B</strain>
    </source>
</reference>
<dbReference type="InParanoid" id="A0LWW5"/>
<dbReference type="Pfam" id="PF07478">
    <property type="entry name" value="Dala_Dala_lig_C"/>
    <property type="match status" value="1"/>
</dbReference>
<gene>
    <name evidence="4" type="primary">ddl</name>
    <name evidence="9" type="ordered locus">Acel_2153</name>
</gene>
<feature type="binding site" evidence="6">
    <location>
        <position position="278"/>
    </location>
    <ligand>
        <name>Mg(2+)</name>
        <dbReference type="ChEBI" id="CHEBI:18420"/>
        <label>2</label>
    </ligand>
</feature>
<dbReference type="InterPro" id="IPR011127">
    <property type="entry name" value="Dala_Dala_lig_N"/>
</dbReference>
<keyword evidence="7" id="KW-0547">Nucleotide-binding</keyword>
<dbReference type="OrthoDB" id="9813261at2"/>
<sequence length="333" mass="35062">MSDLGHVLVLAGGVSFEREVSLASARRVIEALRRLGVDVDLVDVDASVLDRLTADPPDAVFIAMHGSEGEDGALRELLDLAGVPYVGATAAGARLAFDKTVAKAVLQAAGVAAPRSIAFSQTAIRDLGGHQLLDRCVRRLGLPLVVKPARGGSALGVTIVREATAFAHALVTCFAYDTVALVEQYVVGTELAISVVEDDDGTPRALPPVEIRPVDGMFDYAARYTAGMTEYHVPARITETARDRAVDVALRAHQALGLRDLSRTDVIVTADDEVLYLETNVAPGMTPTSLLPMAAAEVGIDLGTLCRDLLVRAATRGPSEPGAVPSRSPQALR</sequence>
<dbReference type="PANTHER" id="PTHR23132">
    <property type="entry name" value="D-ALANINE--D-ALANINE LIGASE"/>
    <property type="match status" value="1"/>
</dbReference>
<dbReference type="Gene3D" id="3.40.50.20">
    <property type="match status" value="1"/>
</dbReference>
<dbReference type="InterPro" id="IPR016185">
    <property type="entry name" value="PreATP-grasp_dom_sf"/>
</dbReference>
<keyword evidence="4" id="KW-0573">Peptidoglycan synthesis</keyword>
<dbReference type="EC" id="6.3.2.4" evidence="4"/>
<dbReference type="Proteomes" id="UP000008221">
    <property type="component" value="Chromosome"/>
</dbReference>
<dbReference type="InterPro" id="IPR005905">
    <property type="entry name" value="D_ala_D_ala"/>
</dbReference>
<dbReference type="GO" id="GO:0046872">
    <property type="term" value="F:metal ion binding"/>
    <property type="evidence" value="ECO:0007669"/>
    <property type="project" value="UniProtKB-KW"/>
</dbReference>
<feature type="binding site" evidence="6">
    <location>
        <position position="265"/>
    </location>
    <ligand>
        <name>Mg(2+)</name>
        <dbReference type="ChEBI" id="CHEBI:18420"/>
        <label>1</label>
    </ligand>
</feature>
<feature type="binding site" evidence="6">
    <location>
        <position position="278"/>
    </location>
    <ligand>
        <name>Mg(2+)</name>
        <dbReference type="ChEBI" id="CHEBI:18420"/>
        <label>1</label>
    </ligand>
</feature>
<evidence type="ECO:0000256" key="7">
    <source>
        <dbReference type="PROSITE-ProRule" id="PRU00409"/>
    </source>
</evidence>
<dbReference type="PANTHER" id="PTHR23132:SF23">
    <property type="entry name" value="D-ALANINE--D-ALANINE LIGASE B"/>
    <property type="match status" value="1"/>
</dbReference>
<comment type="similarity">
    <text evidence="1 4">Belongs to the D-alanine--D-alanine ligase family.</text>
</comment>
<dbReference type="InterPro" id="IPR011095">
    <property type="entry name" value="Dala_Dala_lig_C"/>
</dbReference>
<dbReference type="GO" id="GO:0071555">
    <property type="term" value="P:cell wall organization"/>
    <property type="evidence" value="ECO:0007669"/>
    <property type="project" value="UniProtKB-KW"/>
</dbReference>
<name>A0LWW5_ACIC1</name>
<keyword evidence="6" id="KW-0479">Metal-binding</keyword>
<dbReference type="PROSITE" id="PS50975">
    <property type="entry name" value="ATP_GRASP"/>
    <property type="match status" value="1"/>
</dbReference>
<evidence type="ECO:0000256" key="3">
    <source>
        <dbReference type="ARBA" id="ARBA00023316"/>
    </source>
</evidence>
<dbReference type="GO" id="GO:0005524">
    <property type="term" value="F:ATP binding"/>
    <property type="evidence" value="ECO:0007669"/>
    <property type="project" value="UniProtKB-UniRule"/>
</dbReference>
<dbReference type="PIRSF" id="PIRSF039102">
    <property type="entry name" value="Ddl/VanB"/>
    <property type="match status" value="1"/>
</dbReference>
<comment type="cofactor">
    <cofactor evidence="6">
        <name>Mg(2+)</name>
        <dbReference type="ChEBI" id="CHEBI:18420"/>
    </cofactor>
    <cofactor evidence="6">
        <name>Mn(2+)</name>
        <dbReference type="ChEBI" id="CHEBI:29035"/>
    </cofactor>
    <text evidence="6">Binds 2 magnesium or manganese ions per subunit.</text>
</comment>
<dbReference type="HOGENOM" id="CLU_039268_1_0_11"/>
<keyword evidence="4" id="KW-0963">Cytoplasm</keyword>
<keyword evidence="7" id="KW-0067">ATP-binding</keyword>
<feature type="active site" evidence="5">
    <location>
        <position position="153"/>
    </location>
</feature>
<dbReference type="RefSeq" id="WP_011720988.1">
    <property type="nucleotide sequence ID" value="NC_008578.1"/>
</dbReference>